<name>A0A498Q1X1_9MYCO</name>
<protein>
    <submittedName>
        <fullName evidence="3">Triacylglycerol lipase</fullName>
        <ecNumber evidence="3">3.1.1.3</ecNumber>
    </submittedName>
</protein>
<evidence type="ECO:0000259" key="2">
    <source>
        <dbReference type="Pfam" id="PF00934"/>
    </source>
</evidence>
<dbReference type="InterPro" id="IPR038332">
    <property type="entry name" value="PPE_sf"/>
</dbReference>
<dbReference type="GO" id="GO:0004806">
    <property type="term" value="F:triacylglycerol lipase activity"/>
    <property type="evidence" value="ECO:0007669"/>
    <property type="project" value="UniProtKB-EC"/>
</dbReference>
<feature type="region of interest" description="Disordered" evidence="1">
    <location>
        <begin position="189"/>
        <end position="239"/>
    </location>
</feature>
<accession>A0A498Q1X1</accession>
<dbReference type="AlphaFoldDB" id="A0A498Q1X1"/>
<keyword evidence="4" id="KW-1185">Reference proteome</keyword>
<evidence type="ECO:0000313" key="3">
    <source>
        <dbReference type="EMBL" id="VBA39297.1"/>
    </source>
</evidence>
<organism evidence="3 4">
    <name type="scientific">Mycobacterium innocens</name>
    <dbReference type="NCBI Taxonomy" id="2341083"/>
    <lineage>
        <taxon>Bacteria</taxon>
        <taxon>Bacillati</taxon>
        <taxon>Actinomycetota</taxon>
        <taxon>Actinomycetes</taxon>
        <taxon>Mycobacteriales</taxon>
        <taxon>Mycobacteriaceae</taxon>
        <taxon>Mycobacterium</taxon>
    </lineage>
</organism>
<evidence type="ECO:0000313" key="4">
    <source>
        <dbReference type="Proteomes" id="UP000267289"/>
    </source>
</evidence>
<dbReference type="InterPro" id="IPR000084">
    <property type="entry name" value="PE-PGRS_N"/>
</dbReference>
<dbReference type="Gene3D" id="1.10.287.850">
    <property type="entry name" value="HP0062-like domain"/>
    <property type="match status" value="1"/>
</dbReference>
<feature type="compositionally biased region" description="Basic residues" evidence="1">
    <location>
        <begin position="199"/>
        <end position="211"/>
    </location>
</feature>
<keyword evidence="3" id="KW-0378">Hydrolase</keyword>
<feature type="domain" description="PE" evidence="2">
    <location>
        <begin position="71"/>
        <end position="158"/>
    </location>
</feature>
<sequence>MLTGWIAAVNRSHIARPARSPSGREAGYGAPAAARHRRRLANSAAGMGIRWLFRRSMMTDREHCDVLPGGVPEILASSAGDVANLCAALSAANAAAATPTTTMLAAGADEVSAAIASLFSKEAQAYQALSAQMEAFHQQFVQALNAGAVAYASAETTNVVELLQQQALNLIKLMRPPICCWGDRWSATAPRDRAGPPRPGRRTVVRQRRERRAWCCRQGRRRRGRRGADRQRRSGGRRG</sequence>
<gene>
    <name evidence="3" type="primary">lipY_10</name>
    <name evidence="3" type="ORF">LAUMK13_02522</name>
</gene>
<dbReference type="Proteomes" id="UP000267289">
    <property type="component" value="Unassembled WGS sequence"/>
</dbReference>
<dbReference type="EMBL" id="UPHQ01000114">
    <property type="protein sequence ID" value="VBA39297.1"/>
    <property type="molecule type" value="Genomic_DNA"/>
</dbReference>
<dbReference type="EC" id="3.1.1.3" evidence="3"/>
<evidence type="ECO:0000256" key="1">
    <source>
        <dbReference type="SAM" id="MobiDB-lite"/>
    </source>
</evidence>
<dbReference type="SUPFAM" id="SSF140459">
    <property type="entry name" value="PE/PPE dimer-like"/>
    <property type="match status" value="1"/>
</dbReference>
<proteinExistence type="predicted"/>
<reference evidence="3 4" key="1">
    <citation type="submission" date="2018-09" db="EMBL/GenBank/DDBJ databases">
        <authorList>
            <person name="Tagini F."/>
        </authorList>
    </citation>
    <scope>NUCLEOTIDE SEQUENCE [LARGE SCALE GENOMIC DNA]</scope>
    <source>
        <strain evidence="3 4">MK13</strain>
    </source>
</reference>
<dbReference type="Pfam" id="PF00934">
    <property type="entry name" value="PE"/>
    <property type="match status" value="1"/>
</dbReference>